<sequence length="123" mass="14098">MDIQQDFQNQQGQCHQRYDTKNSFKDISSLDSLTDYAIGALTEKAPSYFYEYEKAFTKEIRNFGVAIIKDCKDGMLLELTNEAIEENVENRISDALDASCIANHEYFKSGFQFGALMMLQLLI</sequence>
<comment type="caution">
    <text evidence="1">The sequence shown here is derived from an EMBL/GenBank/DDBJ whole genome shotgun (WGS) entry which is preliminary data.</text>
</comment>
<name>N2AH26_9FIRM</name>
<evidence type="ECO:0000313" key="1">
    <source>
        <dbReference type="EMBL" id="EMZ28722.1"/>
    </source>
</evidence>
<evidence type="ECO:0000313" key="2">
    <source>
        <dbReference type="Proteomes" id="UP000012589"/>
    </source>
</evidence>
<accession>N2AH26</accession>
<gene>
    <name evidence="1" type="ORF">C823_01874</name>
</gene>
<protein>
    <submittedName>
        <fullName evidence="1">Uncharacterized protein</fullName>
    </submittedName>
</protein>
<reference evidence="1 2" key="1">
    <citation type="journal article" date="2014" name="Genome Announc.">
        <title>Draft genome sequences of the altered schaedler flora, a defined bacterial community from gnotobiotic mice.</title>
        <authorList>
            <person name="Wannemuehler M.J."/>
            <person name="Overstreet A.M."/>
            <person name="Ward D.V."/>
            <person name="Phillips G.J."/>
        </authorList>
    </citation>
    <scope>NUCLEOTIDE SEQUENCE [LARGE SCALE GENOMIC DNA]</scope>
    <source>
        <strain evidence="1 2">ASF492</strain>
    </source>
</reference>
<organism evidence="1 2">
    <name type="scientific">Eubacterium plexicaudatum ASF492</name>
    <dbReference type="NCBI Taxonomy" id="1235802"/>
    <lineage>
        <taxon>Bacteria</taxon>
        <taxon>Bacillati</taxon>
        <taxon>Bacillota</taxon>
        <taxon>Clostridia</taxon>
        <taxon>Eubacteriales</taxon>
        <taxon>Eubacteriaceae</taxon>
        <taxon>Eubacterium</taxon>
    </lineage>
</organism>
<dbReference type="Proteomes" id="UP000012589">
    <property type="component" value="Unassembled WGS sequence"/>
</dbReference>
<dbReference type="HOGENOM" id="CLU_2011807_0_0_9"/>
<dbReference type="AlphaFoldDB" id="N2AH26"/>
<dbReference type="EMBL" id="AQFT01000058">
    <property type="protein sequence ID" value="EMZ28722.1"/>
    <property type="molecule type" value="Genomic_DNA"/>
</dbReference>
<keyword evidence="2" id="KW-1185">Reference proteome</keyword>
<proteinExistence type="predicted"/>